<dbReference type="GO" id="GO:0070062">
    <property type="term" value="C:extracellular exosome"/>
    <property type="evidence" value="ECO:0007669"/>
    <property type="project" value="TreeGrafter"/>
</dbReference>
<dbReference type="InterPro" id="IPR050749">
    <property type="entry name" value="Glycosyl_Hydrolase_47"/>
</dbReference>
<feature type="transmembrane region" description="Helical" evidence="20">
    <location>
        <begin position="22"/>
        <end position="42"/>
    </location>
</feature>
<evidence type="ECO:0000256" key="3">
    <source>
        <dbReference type="ARBA" id="ARBA00007658"/>
    </source>
</evidence>
<dbReference type="InterPro" id="IPR012341">
    <property type="entry name" value="6hp_glycosidase-like_sf"/>
</dbReference>
<dbReference type="GO" id="GO:0005975">
    <property type="term" value="P:carbohydrate metabolic process"/>
    <property type="evidence" value="ECO:0007669"/>
    <property type="project" value="InterPro"/>
</dbReference>
<evidence type="ECO:0000256" key="14">
    <source>
        <dbReference type="ARBA" id="ARBA00060399"/>
    </source>
</evidence>
<organism evidence="21 22">
    <name type="scientific">Salmo trutta</name>
    <name type="common">Brown trout</name>
    <dbReference type="NCBI Taxonomy" id="8032"/>
    <lineage>
        <taxon>Eukaryota</taxon>
        <taxon>Metazoa</taxon>
        <taxon>Chordata</taxon>
        <taxon>Craniata</taxon>
        <taxon>Vertebrata</taxon>
        <taxon>Euteleostomi</taxon>
        <taxon>Actinopterygii</taxon>
        <taxon>Neopterygii</taxon>
        <taxon>Teleostei</taxon>
        <taxon>Protacanthopterygii</taxon>
        <taxon>Salmoniformes</taxon>
        <taxon>Salmonidae</taxon>
        <taxon>Salmoninae</taxon>
        <taxon>Salmo</taxon>
    </lineage>
</organism>
<dbReference type="GeneTree" id="ENSGT00940000159312"/>
<dbReference type="GO" id="GO:0005783">
    <property type="term" value="C:endoplasmic reticulum"/>
    <property type="evidence" value="ECO:0007669"/>
    <property type="project" value="TreeGrafter"/>
</dbReference>
<dbReference type="EC" id="3.2.1.-" evidence="18"/>
<evidence type="ECO:0000313" key="21">
    <source>
        <dbReference type="Ensembl" id="ENSSTUP00000072026.1"/>
    </source>
</evidence>
<dbReference type="PRINTS" id="PR00747">
    <property type="entry name" value="GLYHDRLASE47"/>
</dbReference>
<evidence type="ECO:0000256" key="11">
    <source>
        <dbReference type="ARBA" id="ARBA00047669"/>
    </source>
</evidence>
<dbReference type="AlphaFoldDB" id="A0A674BLV9"/>
<evidence type="ECO:0000256" key="5">
    <source>
        <dbReference type="ARBA" id="ARBA00022801"/>
    </source>
</evidence>
<keyword evidence="9 17" id="KW-1015">Disulfide bond</keyword>
<reference evidence="21" key="1">
    <citation type="submission" date="2025-08" db="UniProtKB">
        <authorList>
            <consortium name="Ensembl"/>
        </authorList>
    </citation>
    <scope>IDENTIFICATION</scope>
</reference>
<dbReference type="PANTHER" id="PTHR11742">
    <property type="entry name" value="MANNOSYL-OLIGOSACCHARIDE ALPHA-1,2-MANNOSIDASE-RELATED"/>
    <property type="match status" value="1"/>
</dbReference>
<evidence type="ECO:0000256" key="7">
    <source>
        <dbReference type="ARBA" id="ARBA00022968"/>
    </source>
</evidence>
<protein>
    <recommendedName>
        <fullName evidence="18">alpha-1,2-Mannosidase</fullName>
        <ecNumber evidence="18">3.2.1.-</ecNumber>
    </recommendedName>
</protein>
<keyword evidence="8 20" id="KW-0472">Membrane</keyword>
<dbReference type="FunFam" id="1.50.10.10:FF:000002">
    <property type="entry name" value="alpha-1,2-Mannosidase"/>
    <property type="match status" value="1"/>
</dbReference>
<feature type="compositionally biased region" description="Basic and acidic residues" evidence="19">
    <location>
        <begin position="67"/>
        <end position="76"/>
    </location>
</feature>
<evidence type="ECO:0000256" key="16">
    <source>
        <dbReference type="PIRSR" id="PIRSR601382-2"/>
    </source>
</evidence>
<evidence type="ECO:0000256" key="13">
    <source>
        <dbReference type="ARBA" id="ARBA00054774"/>
    </source>
</evidence>
<dbReference type="SUPFAM" id="SSF48225">
    <property type="entry name" value="Seven-hairpin glycosidases"/>
    <property type="match status" value="1"/>
</dbReference>
<comment type="cofactor">
    <cofactor evidence="1 16">
        <name>Ca(2+)</name>
        <dbReference type="ChEBI" id="CHEBI:29108"/>
    </cofactor>
</comment>
<comment type="function">
    <text evidence="13">Involved in the maturation of Asn-linked oligosaccharides. Progressively trim alpha-1,2-linked mannose residues from Man(9)GlcNAc(2) to produce Man(5)GlcNAc(2).</text>
</comment>
<feature type="compositionally biased region" description="Polar residues" evidence="19">
    <location>
        <begin position="101"/>
        <end position="112"/>
    </location>
</feature>
<feature type="binding site" evidence="16">
    <location>
        <position position="581"/>
    </location>
    <ligand>
        <name>Ca(2+)</name>
        <dbReference type="ChEBI" id="CHEBI:29108"/>
    </ligand>
</feature>
<comment type="pathway">
    <text evidence="2">Protein modification; protein glycosylation.</text>
</comment>
<dbReference type="Proteomes" id="UP000472277">
    <property type="component" value="Chromosome 3"/>
</dbReference>
<dbReference type="PANTHER" id="PTHR11742:SF28">
    <property type="entry name" value="MANNOSYL-OLIGOSACCHARIDE 1,2-ALPHA-MANNOSIDASE IC"/>
    <property type="match status" value="1"/>
</dbReference>
<evidence type="ECO:0000256" key="12">
    <source>
        <dbReference type="ARBA" id="ARBA00048605"/>
    </source>
</evidence>
<evidence type="ECO:0000256" key="18">
    <source>
        <dbReference type="RuleBase" id="RU361193"/>
    </source>
</evidence>
<dbReference type="Gene3D" id="1.50.10.10">
    <property type="match status" value="1"/>
</dbReference>
<comment type="catalytic activity">
    <reaction evidence="11">
        <text>N(4)-(alpha-D-Man-(1-&gt;2)-alpha-D-Man-(1-&gt;2)-alpha-D-Man-(1-&gt;3)-[alpha-D-Man-(1-&gt;3)-[alpha-D-Man-(1-&gt;2)-alpha-D-Man-(1-&gt;6)]-alpha-D-Man-(1-&gt;6)]-beta-D-Man-(1-&gt;4)-beta-D-GlcNAc-(1-&gt;4)-beta-D-GlcNAc)-L-asparaginyl-[protein] (N-glucan mannose isomer 8A1,2,3B1,3) + 3 H2O = N(4)-(alpha-D-Man-(1-&gt;3)-[alpha-D-Man-(1-&gt;3)-[alpha-D-Man-(1-&gt;6)]-alpha-D-Man-(1-&gt;6)]-beta-D-Man-(1-&gt;4)-beta-D-GlcNAc-(1-&gt;4)-beta-D-GlcNAc)-L-asparaginyl-[protein] (N-glucan mannose isomer 5A1,2) + 3 beta-D-mannose</text>
        <dbReference type="Rhea" id="RHEA:56028"/>
        <dbReference type="Rhea" id="RHEA-COMP:14358"/>
        <dbReference type="Rhea" id="RHEA-COMP:14367"/>
        <dbReference type="ChEBI" id="CHEBI:15377"/>
        <dbReference type="ChEBI" id="CHEBI:28563"/>
        <dbReference type="ChEBI" id="CHEBI:59087"/>
        <dbReference type="ChEBI" id="CHEBI:60628"/>
        <dbReference type="EC" id="3.2.1.113"/>
    </reaction>
</comment>
<feature type="compositionally biased region" description="Basic and acidic residues" evidence="19">
    <location>
        <begin position="89"/>
        <end position="100"/>
    </location>
</feature>
<keyword evidence="6 16" id="KW-0106">Calcium</keyword>
<evidence type="ECO:0000256" key="6">
    <source>
        <dbReference type="ARBA" id="ARBA00022837"/>
    </source>
</evidence>
<dbReference type="InterPro" id="IPR036026">
    <property type="entry name" value="Seven-hairpin_glycosidases"/>
</dbReference>
<keyword evidence="20" id="KW-1133">Transmembrane helix</keyword>
<keyword evidence="4 20" id="KW-0812">Transmembrane</keyword>
<feature type="active site" description="Proton donor" evidence="15">
    <location>
        <position position="228"/>
    </location>
</feature>
<keyword evidence="7" id="KW-0735">Signal-anchor</keyword>
<evidence type="ECO:0000256" key="10">
    <source>
        <dbReference type="ARBA" id="ARBA00023295"/>
    </source>
</evidence>
<evidence type="ECO:0000256" key="8">
    <source>
        <dbReference type="ARBA" id="ARBA00023136"/>
    </source>
</evidence>
<keyword evidence="10 18" id="KW-0326">Glycosidase</keyword>
<evidence type="ECO:0000256" key="2">
    <source>
        <dbReference type="ARBA" id="ARBA00004922"/>
    </source>
</evidence>
<feature type="region of interest" description="Disordered" evidence="19">
    <location>
        <begin position="62"/>
        <end position="112"/>
    </location>
</feature>
<reference evidence="21" key="2">
    <citation type="submission" date="2025-09" db="UniProtKB">
        <authorList>
            <consortium name="Ensembl"/>
        </authorList>
    </citation>
    <scope>IDENTIFICATION</scope>
</reference>
<keyword evidence="16" id="KW-0479">Metal-binding</keyword>
<proteinExistence type="inferred from homology"/>
<dbReference type="Pfam" id="PF01532">
    <property type="entry name" value="Glyco_hydro_47"/>
    <property type="match status" value="1"/>
</dbReference>
<gene>
    <name evidence="21" type="primary">LOC115177052</name>
</gene>
<sequence length="600" mass="67464">MVFRKLPGVSASGMGLRLSQKFVFLLFLSGLVTLCFGALFFLPDSVRLKRIFLSKTESQPVTVGSENDAKTDKKNAGGETLEEVMPSRSKTESASKDEKVTSSSNQGANTDTSFDYNKFKKCLLKPPLGIEHGKPSDPQTLQRREKVKEMMKFAWDNYKSFAWGKNELRPLTRNGHIGNMFGGLRGASIVDSLDTLYIMGLMDEYNDAKEWVETSLDLNSNGEASLFEVNIRYVGGLLSAYYLTGDEMFKRKVMVLGEKLLPAFNTPTGIPRGVINLGSGTSWSWGWASAGSSILAEFGTLHLEFVHLSELSNNGIYTEKVMNIRKLLNKIEKPHGLYPNFLSPVSGNWVQHHVSIGGLGDSFYEYLIKSYLMSDKTDEEAKKMYYSALEAIEANLVQKSPGGLTYMAEWRGGILDHKMGHLACFSGGMVVIGADDGAPEKRQHYLDLAAEITHTCHESYSRSATKLGPEAFRFDGGAEATATRLSDRYYILRPEVIESYMYMWRLTHDPKYREWGWEAVEALEQHCRVEAGFSGIRDVYAQTVSHDNMQQSFFLSETLKYLYLLFSDDDLLPLEDWVFNTEAHPLPVVRKSFSLQKQVK</sequence>
<evidence type="ECO:0000313" key="22">
    <source>
        <dbReference type="Proteomes" id="UP000472277"/>
    </source>
</evidence>
<dbReference type="GO" id="GO:0004571">
    <property type="term" value="F:mannosyl-oligosaccharide 1,2-alpha-mannosidase activity"/>
    <property type="evidence" value="ECO:0007669"/>
    <property type="project" value="UniProtKB-EC"/>
</dbReference>
<comment type="similarity">
    <text evidence="3 18">Belongs to the glycosyl hydrolase 47 family.</text>
</comment>
<keyword evidence="22" id="KW-1185">Reference proteome</keyword>
<feature type="active site" evidence="15">
    <location>
        <position position="495"/>
    </location>
</feature>
<evidence type="ECO:0000256" key="1">
    <source>
        <dbReference type="ARBA" id="ARBA00001913"/>
    </source>
</evidence>
<dbReference type="Ensembl" id="ENSSTUT00000076439.1">
    <property type="protein sequence ID" value="ENSSTUP00000072026.1"/>
    <property type="gene ID" value="ENSSTUG00000029747.1"/>
</dbReference>
<dbReference type="GO" id="GO:0005509">
    <property type="term" value="F:calcium ion binding"/>
    <property type="evidence" value="ECO:0007669"/>
    <property type="project" value="InterPro"/>
</dbReference>
<evidence type="ECO:0000256" key="9">
    <source>
        <dbReference type="ARBA" id="ARBA00023157"/>
    </source>
</evidence>
<comment type="catalytic activity">
    <reaction evidence="12">
        <text>N(4)-(alpha-D-Man-(1-&gt;2)-alpha-D-Man-(1-&gt;2)-alpha-D-Man-(1-&gt;3)-[alpha-D-Man-(1-&gt;2)-alpha-D-Man-(1-&gt;3)-[alpha-D-Man-(1-&gt;2)-alpha-D-Man-(1-&gt;6)]-alpha-D-Man-(1-&gt;6)]-beta-D-Man-(1-&gt;4)-beta-D-GlcNAc-(1-&gt;4)-beta-D-GlcNAc)-L-asparaginyl-[protein] (N-glucan mannose isomer 9A1,2,3B1,2,3) + 4 H2O = N(4)-(alpha-D-Man-(1-&gt;3)-[alpha-D-Man-(1-&gt;3)-[alpha-D-Man-(1-&gt;6)]-alpha-D-Man-(1-&gt;6)]-beta-D-Man-(1-&gt;4)-beta-D-GlcNAc-(1-&gt;4)-beta-D-GlcNAc)-L-asparaginyl-[protein] (N-glucan mannose isomer 5A1,2) + 4 beta-D-mannose</text>
        <dbReference type="Rhea" id="RHEA:56008"/>
        <dbReference type="Rhea" id="RHEA-COMP:14356"/>
        <dbReference type="Rhea" id="RHEA-COMP:14367"/>
        <dbReference type="ChEBI" id="CHEBI:15377"/>
        <dbReference type="ChEBI" id="CHEBI:28563"/>
        <dbReference type="ChEBI" id="CHEBI:59087"/>
        <dbReference type="ChEBI" id="CHEBI:139493"/>
        <dbReference type="EC" id="3.2.1.113"/>
    </reaction>
</comment>
<dbReference type="InterPro" id="IPR001382">
    <property type="entry name" value="Glyco_hydro_47"/>
</dbReference>
<evidence type="ECO:0000256" key="15">
    <source>
        <dbReference type="PIRSR" id="PIRSR601382-1"/>
    </source>
</evidence>
<accession>A0A674BLV9</accession>
<evidence type="ECO:0000256" key="17">
    <source>
        <dbReference type="PIRSR" id="PIRSR601382-3"/>
    </source>
</evidence>
<evidence type="ECO:0000256" key="20">
    <source>
        <dbReference type="SAM" id="Phobius"/>
    </source>
</evidence>
<dbReference type="GO" id="GO:0000139">
    <property type="term" value="C:Golgi membrane"/>
    <property type="evidence" value="ECO:0007669"/>
    <property type="project" value="TreeGrafter"/>
</dbReference>
<name>A0A674BLV9_SALTR</name>
<evidence type="ECO:0000256" key="19">
    <source>
        <dbReference type="SAM" id="MobiDB-lite"/>
    </source>
</evidence>
<feature type="active site" description="Proton donor" evidence="15">
    <location>
        <position position="470"/>
    </location>
</feature>
<feature type="disulfide bond" evidence="17">
    <location>
        <begin position="424"/>
        <end position="456"/>
    </location>
</feature>
<comment type="subcellular location">
    <subcellularLocation>
        <location evidence="14">Endomembrane system</location>
        <topology evidence="14">Single-pass type II membrane protein</topology>
    </subcellularLocation>
</comment>
<evidence type="ECO:0000256" key="4">
    <source>
        <dbReference type="ARBA" id="ARBA00022692"/>
    </source>
</evidence>
<feature type="active site" evidence="15">
    <location>
        <position position="361"/>
    </location>
</feature>
<keyword evidence="5 18" id="KW-0378">Hydrolase</keyword>